<evidence type="ECO:0000313" key="2">
    <source>
        <dbReference type="Proteomes" id="UP000654075"/>
    </source>
</evidence>
<protein>
    <submittedName>
        <fullName evidence="1">Uncharacterized protein</fullName>
    </submittedName>
</protein>
<keyword evidence="2" id="KW-1185">Reference proteome</keyword>
<reference evidence="1" key="1">
    <citation type="submission" date="2021-02" db="EMBL/GenBank/DDBJ databases">
        <authorList>
            <person name="Dougan E. K."/>
            <person name="Rhodes N."/>
            <person name="Thang M."/>
            <person name="Chan C."/>
        </authorList>
    </citation>
    <scope>NUCLEOTIDE SEQUENCE</scope>
</reference>
<accession>A0A813ELM0</accession>
<comment type="caution">
    <text evidence="1">The sequence shown here is derived from an EMBL/GenBank/DDBJ whole genome shotgun (WGS) entry which is preliminary data.</text>
</comment>
<evidence type="ECO:0000313" key="1">
    <source>
        <dbReference type="EMBL" id="CAE8601214.1"/>
    </source>
</evidence>
<proteinExistence type="predicted"/>
<gene>
    <name evidence="1" type="ORF">PGLA1383_LOCUS19510</name>
</gene>
<name>A0A813ELM0_POLGL</name>
<dbReference type="Proteomes" id="UP000654075">
    <property type="component" value="Unassembled WGS sequence"/>
</dbReference>
<dbReference type="EMBL" id="CAJNNV010012921">
    <property type="protein sequence ID" value="CAE8601214.1"/>
    <property type="molecule type" value="Genomic_DNA"/>
</dbReference>
<dbReference type="AlphaFoldDB" id="A0A813ELM0"/>
<sequence>MAGFQESQGLDAGQVGVSKREASASCEQYHASLLLDPWAARRRDAAQLRSKAHARLLQSSVAAATIVDGAVPTWATLEQQLESEVAVLRSFLGCSPLWSPGLCERLRAIVQSHGLLPFLGRRGWDAATGTPAELIGDSPVNHDTLNMLFGGRRRGCRHSPDEHQAHAWLYSFTEPTTALAHLVSHPGFGAGFATDAVPATEPRAAVIVGSFTSLQSGGGRQLSPGRASGPLLSNGKFRFAIVLLSWQSPPRTDEAPTVKEDPYTCSSPPPVGPDLAMMVDLARTHACKYTMHPAAQHCKAAERVLRAADALCAAAGYGSSLGTRCKDSDLSGLGKSDVAKFQILLDALLDEAESLSS</sequence>
<organism evidence="1 2">
    <name type="scientific">Polarella glacialis</name>
    <name type="common">Dinoflagellate</name>
    <dbReference type="NCBI Taxonomy" id="89957"/>
    <lineage>
        <taxon>Eukaryota</taxon>
        <taxon>Sar</taxon>
        <taxon>Alveolata</taxon>
        <taxon>Dinophyceae</taxon>
        <taxon>Suessiales</taxon>
        <taxon>Suessiaceae</taxon>
        <taxon>Polarella</taxon>
    </lineage>
</organism>